<evidence type="ECO:0000313" key="1">
    <source>
        <dbReference type="EMBL" id="KAI0040707.1"/>
    </source>
</evidence>
<sequence>MALPTPRPSPSRVALINRTNDPLVLPSARASLPTPPEHALAKRPHAGADSSDATRIKRVKLCLDDMVEPMDCDSDEDRSPAVIWRPKNTIYHRLSARASSRPGAFPHQTLLPAHSTMRSFVSSHTADVFSCRSGRVDSFVTPPYACAYTHAAKRGGAPRLAVATEEGTVFVWDTARRTAEDAVPQRIDLQTHDNGIFDVQWSTSDTFLATSAGDHTTRITDPNAAKTVYILSGHKSTVKSAVWDPAHEQLLSTGGRDGSICVWDLRSSGRCTQGNMSPVMCIKDAHIEDQPAKGRGKKSTASVRTVTSLLYSDMTPCGLISSGSFDGILRYWDLRQSTPPKKSRSTKPPNVLPLYTSSSDPTTVHGARRPRGITSVVAGTGPSAGLLFGLGIDSCVHTYAASTLHPLSSSFTHSKMLTNSFYVRLSMSPDGRTLAAGSTGGSAFLYDVSCASLANLGEFGGSDTGVELASQRGEVGAVDWADGMLATCSDDGTVRVWRSDEEVRRRCTEDDAHWNWAWAVDQESR</sequence>
<accession>A0ACB8R9Y5</accession>
<proteinExistence type="predicted"/>
<reference evidence="1" key="1">
    <citation type="submission" date="2021-02" db="EMBL/GenBank/DDBJ databases">
        <authorList>
            <consortium name="DOE Joint Genome Institute"/>
            <person name="Ahrendt S."/>
            <person name="Looney B.P."/>
            <person name="Miyauchi S."/>
            <person name="Morin E."/>
            <person name="Drula E."/>
            <person name="Courty P.E."/>
            <person name="Chicoki N."/>
            <person name="Fauchery L."/>
            <person name="Kohler A."/>
            <person name="Kuo A."/>
            <person name="Labutti K."/>
            <person name="Pangilinan J."/>
            <person name="Lipzen A."/>
            <person name="Riley R."/>
            <person name="Andreopoulos W."/>
            <person name="He G."/>
            <person name="Johnson J."/>
            <person name="Barry K.W."/>
            <person name="Grigoriev I.V."/>
            <person name="Nagy L."/>
            <person name="Hibbett D."/>
            <person name="Henrissat B."/>
            <person name="Matheny P.B."/>
            <person name="Labbe J."/>
            <person name="Martin F."/>
        </authorList>
    </citation>
    <scope>NUCLEOTIDE SEQUENCE</scope>
    <source>
        <strain evidence="1">FP105234-sp</strain>
    </source>
</reference>
<protein>
    <submittedName>
        <fullName evidence="1">WD40 repeat-like protein</fullName>
    </submittedName>
</protein>
<comment type="caution">
    <text evidence="1">The sequence shown here is derived from an EMBL/GenBank/DDBJ whole genome shotgun (WGS) entry which is preliminary data.</text>
</comment>
<gene>
    <name evidence="1" type="ORF">FA95DRAFT_1566197</name>
</gene>
<keyword evidence="2" id="KW-1185">Reference proteome</keyword>
<evidence type="ECO:0000313" key="2">
    <source>
        <dbReference type="Proteomes" id="UP000814033"/>
    </source>
</evidence>
<dbReference type="EMBL" id="MU276174">
    <property type="protein sequence ID" value="KAI0040707.1"/>
    <property type="molecule type" value="Genomic_DNA"/>
</dbReference>
<reference evidence="1" key="2">
    <citation type="journal article" date="2022" name="New Phytol.">
        <title>Evolutionary transition to the ectomycorrhizal habit in the genomes of a hyperdiverse lineage of mushroom-forming fungi.</title>
        <authorList>
            <person name="Looney B."/>
            <person name="Miyauchi S."/>
            <person name="Morin E."/>
            <person name="Drula E."/>
            <person name="Courty P.E."/>
            <person name="Kohler A."/>
            <person name="Kuo A."/>
            <person name="LaButti K."/>
            <person name="Pangilinan J."/>
            <person name="Lipzen A."/>
            <person name="Riley R."/>
            <person name="Andreopoulos W."/>
            <person name="He G."/>
            <person name="Johnson J."/>
            <person name="Nolan M."/>
            <person name="Tritt A."/>
            <person name="Barry K.W."/>
            <person name="Grigoriev I.V."/>
            <person name="Nagy L.G."/>
            <person name="Hibbett D."/>
            <person name="Henrissat B."/>
            <person name="Matheny P.B."/>
            <person name="Labbe J."/>
            <person name="Martin F.M."/>
        </authorList>
    </citation>
    <scope>NUCLEOTIDE SEQUENCE</scope>
    <source>
        <strain evidence="1">FP105234-sp</strain>
    </source>
</reference>
<organism evidence="1 2">
    <name type="scientific">Auriscalpium vulgare</name>
    <dbReference type="NCBI Taxonomy" id="40419"/>
    <lineage>
        <taxon>Eukaryota</taxon>
        <taxon>Fungi</taxon>
        <taxon>Dikarya</taxon>
        <taxon>Basidiomycota</taxon>
        <taxon>Agaricomycotina</taxon>
        <taxon>Agaricomycetes</taxon>
        <taxon>Russulales</taxon>
        <taxon>Auriscalpiaceae</taxon>
        <taxon>Auriscalpium</taxon>
    </lineage>
</organism>
<dbReference type="Proteomes" id="UP000814033">
    <property type="component" value="Unassembled WGS sequence"/>
</dbReference>
<name>A0ACB8R9Y5_9AGAM</name>